<dbReference type="AlphaFoldDB" id="A0A2N5DTU2"/>
<evidence type="ECO:0000313" key="2">
    <source>
        <dbReference type="Proteomes" id="UP000234503"/>
    </source>
</evidence>
<dbReference type="RefSeq" id="WP_101826765.1">
    <property type="nucleotide sequence ID" value="NZ_PJZH01000035.1"/>
</dbReference>
<dbReference type="EMBL" id="PJZH01000035">
    <property type="protein sequence ID" value="PLR30080.1"/>
    <property type="molecule type" value="Genomic_DNA"/>
</dbReference>
<evidence type="ECO:0000313" key="1">
    <source>
        <dbReference type="EMBL" id="PLR30080.1"/>
    </source>
</evidence>
<keyword evidence="2" id="KW-1185">Reference proteome</keyword>
<gene>
    <name evidence="1" type="ORF">CYR32_19390</name>
</gene>
<reference evidence="1 2" key="1">
    <citation type="submission" date="2017-12" db="EMBL/GenBank/DDBJ databases">
        <title>Characterization of six clinical isolates of Enterochimera gen. nov., a novel genus of the Yersiniaciae family and the three species Enterochimera arupensis sp. nov., Enterochimera coloradensis sp. nov, and Enterochimera californica sp. nov.</title>
        <authorList>
            <person name="Rossi A."/>
            <person name="Fisher M."/>
        </authorList>
    </citation>
    <scope>NUCLEOTIDE SEQUENCE [LARGE SCALE GENOMIC DNA]</scope>
    <source>
        <strain evidence="2">2016-Iso4</strain>
    </source>
</reference>
<name>A0A2N5DTU2_9GAMM</name>
<dbReference type="OrthoDB" id="6057701at2"/>
<comment type="caution">
    <text evidence="1">The sequence shown here is derived from an EMBL/GenBank/DDBJ whole genome shotgun (WGS) entry which is preliminary data.</text>
</comment>
<accession>A0A2N5DTU2</accession>
<sequence length="311" mass="35231">MENRILDNAGITLMDRLNQHPDLYRYLLLDPLKKVSCVNPLHLDNVQQALGEDAIYPVLRRDLAYSPEYCPQLVLLASPGERCEYQGLDEAENYARSEALYEKRYFCACLASTQGPTLLAKFLAEQCNHFVESSFLAFFEPLRFELLHAMSPKESLAASLAPISHWWYMTAAGELACQAGHDAEEKCRLNWLAEETQQHMPEIRQLLLAWQQVNSTLPSDAALQAAKAWGHTIKTGLIEKGDRYFLALNRLTLGVDIEAHPVIKNLLLQEVTNPSQRFTKILQKLPDVIWQELKGQAQHKWNGVGVTPYGS</sequence>
<proteinExistence type="predicted"/>
<evidence type="ECO:0008006" key="3">
    <source>
        <dbReference type="Google" id="ProtNLM"/>
    </source>
</evidence>
<dbReference type="Proteomes" id="UP000234503">
    <property type="component" value="Unassembled WGS sequence"/>
</dbReference>
<protein>
    <recommendedName>
        <fullName evidence="3">DUF4123 domain-containing protein</fullName>
    </recommendedName>
</protein>
<organism evidence="1 2">
    <name type="scientific">Chimaeribacter coloradensis</name>
    <dbReference type="NCBI Taxonomy" id="2060068"/>
    <lineage>
        <taxon>Bacteria</taxon>
        <taxon>Pseudomonadati</taxon>
        <taxon>Pseudomonadota</taxon>
        <taxon>Gammaproteobacteria</taxon>
        <taxon>Enterobacterales</taxon>
        <taxon>Yersiniaceae</taxon>
        <taxon>Chimaeribacter</taxon>
    </lineage>
</organism>